<keyword evidence="8" id="KW-1185">Reference proteome</keyword>
<comment type="subcellular location">
    <subcellularLocation>
        <location evidence="1">Membrane</location>
        <topology evidence="1">Multi-pass membrane protein</topology>
    </subcellularLocation>
</comment>
<accession>A0A9P8I0M1</accession>
<feature type="region of interest" description="Disordered" evidence="5">
    <location>
        <begin position="432"/>
        <end position="456"/>
    </location>
</feature>
<feature type="compositionally biased region" description="Basic and acidic residues" evidence="5">
    <location>
        <begin position="432"/>
        <end position="444"/>
    </location>
</feature>
<dbReference type="PANTHER" id="PTHR47804:SF1">
    <property type="entry name" value="DUF2421 DOMAIN-CONTAINING PROTEIN"/>
    <property type="match status" value="1"/>
</dbReference>
<dbReference type="EMBL" id="JAGHQL010000122">
    <property type="protein sequence ID" value="KAH0538114.1"/>
    <property type="molecule type" value="Genomic_DNA"/>
</dbReference>
<feature type="region of interest" description="Disordered" evidence="5">
    <location>
        <begin position="621"/>
        <end position="642"/>
    </location>
</feature>
<gene>
    <name evidence="7" type="ORF">FGG08_005276</name>
</gene>
<name>A0A9P8I0M1_9PEZI</name>
<dbReference type="InterPro" id="IPR052430">
    <property type="entry name" value="IVT-Associated"/>
</dbReference>
<evidence type="ECO:0000256" key="5">
    <source>
        <dbReference type="SAM" id="MobiDB-lite"/>
    </source>
</evidence>
<keyword evidence="2 6" id="KW-0812">Transmembrane</keyword>
<evidence type="ECO:0000256" key="3">
    <source>
        <dbReference type="ARBA" id="ARBA00022989"/>
    </source>
</evidence>
<evidence type="ECO:0000313" key="8">
    <source>
        <dbReference type="Proteomes" id="UP000698800"/>
    </source>
</evidence>
<protein>
    <submittedName>
        <fullName evidence="7">Uncharacterized protein</fullName>
    </submittedName>
</protein>
<evidence type="ECO:0000256" key="2">
    <source>
        <dbReference type="ARBA" id="ARBA00022692"/>
    </source>
</evidence>
<organism evidence="7 8">
    <name type="scientific">Glutinoglossum americanum</name>
    <dbReference type="NCBI Taxonomy" id="1670608"/>
    <lineage>
        <taxon>Eukaryota</taxon>
        <taxon>Fungi</taxon>
        <taxon>Dikarya</taxon>
        <taxon>Ascomycota</taxon>
        <taxon>Pezizomycotina</taxon>
        <taxon>Geoglossomycetes</taxon>
        <taxon>Geoglossales</taxon>
        <taxon>Geoglossaceae</taxon>
        <taxon>Glutinoglossum</taxon>
    </lineage>
</organism>
<reference evidence="7" key="1">
    <citation type="submission" date="2021-03" db="EMBL/GenBank/DDBJ databases">
        <title>Comparative genomics and phylogenomic investigation of the class Geoglossomycetes provide insights into ecological specialization and systematics.</title>
        <authorList>
            <person name="Melie T."/>
            <person name="Pirro S."/>
            <person name="Miller A.N."/>
            <person name="Quandt A."/>
        </authorList>
    </citation>
    <scope>NUCLEOTIDE SEQUENCE</scope>
    <source>
        <strain evidence="7">GBOQ0MN5Z8</strain>
    </source>
</reference>
<sequence length="942" mass="105107">MSSSSTTSRGLPLSAPRVFRSNLRQATLIIPRTGERVKRSFTLRGTSRFMRRNADGAVDDRTPLLQRSDTGPPQQGTLGTIIAFGKYELRNAYRFAVSGTGQGIFKCSLAYFLGSMATFVGPVTALLGKQDGKHMVATITVYFNPARSQGSMHEATILATLAFMYAAFISFTSMGVSILFGAWDMVAIGRAVILIVFLGGGLGFVGWLKQRLENPLVNVACSLTSLAIISVLTKEEAVQMGTFSYGKILQVLKMVVMGGIITKVVCLVVGPISARKELREAMIKATDSFSDMLATITRGFLNGSEEELHNPSFNAASNRYKSVFTSLTKNLREAKYEHFVFGTESEYHVEARLVDCMQRLAQNIGGLRSSAETQFGLLSQKTIGGLTTPVSPLASLTTPSTPYPSMFSSGIISPLERQGSLTAIYEVPEENGKGGRSLIKESEPPGHTSDQDNSLSITGSPIEIFEKFIMHLGPSMSLAYTLKQTLDELPFGPGPEYRIAINTQFRTSLVDAIELYSDARGEALNLLYQKNELNKERPLDVVADFEEVAASCGYFSYSLLDFAEEMKVFLDVLDELKRVNEEDCRSWKWLMFWRNIQIRDRKERSRDGECQRLHSSEAGEQAMPHVVSNPRQNYGTPISQSNSGLKQRGIKYFLWGIIRWLRKDDKRFAIKVGVGAAIYALPSFIPKTRPIYSHWRGEWGLLSYMLVCSMTIGSSNTTGLARWPISARQKLQDGLSVLWLRMALIWKRDPLSTLTEGESLNAYMNISEELELQRYLTRLESLRASAVSEFDFKEPFPEETYSRILKSTSNMLDAFHAMNVIISKDLRTSEREVEILKFTANERAQLCARISHLFQVLASSMKLEYPMNSALPSTEHARDRLLAKMFRYRSSGKRAHSTTDGDFALLYAYALVTGQLSAEIAKLGTEVERLFGVLDEDRLKLE</sequence>
<feature type="transmembrane region" description="Helical" evidence="6">
    <location>
        <begin position="187"/>
        <end position="208"/>
    </location>
</feature>
<dbReference type="AlphaFoldDB" id="A0A9P8I0M1"/>
<evidence type="ECO:0000256" key="4">
    <source>
        <dbReference type="ARBA" id="ARBA00023136"/>
    </source>
</evidence>
<dbReference type="PANTHER" id="PTHR47804">
    <property type="entry name" value="60S RIBOSOMAL PROTEIN L19"/>
    <property type="match status" value="1"/>
</dbReference>
<keyword evidence="3 6" id="KW-1133">Transmembrane helix</keyword>
<keyword evidence="4 6" id="KW-0472">Membrane</keyword>
<comment type="caution">
    <text evidence="7">The sequence shown here is derived from an EMBL/GenBank/DDBJ whole genome shotgun (WGS) entry which is preliminary data.</text>
</comment>
<evidence type="ECO:0000256" key="1">
    <source>
        <dbReference type="ARBA" id="ARBA00004141"/>
    </source>
</evidence>
<evidence type="ECO:0000313" key="7">
    <source>
        <dbReference type="EMBL" id="KAH0538114.1"/>
    </source>
</evidence>
<dbReference type="Proteomes" id="UP000698800">
    <property type="component" value="Unassembled WGS sequence"/>
</dbReference>
<dbReference type="OrthoDB" id="68611at2759"/>
<evidence type="ECO:0000256" key="6">
    <source>
        <dbReference type="SAM" id="Phobius"/>
    </source>
</evidence>
<proteinExistence type="predicted"/>
<feature type="compositionally biased region" description="Polar residues" evidence="5">
    <location>
        <begin position="629"/>
        <end position="642"/>
    </location>
</feature>
<dbReference type="GO" id="GO:0016020">
    <property type="term" value="C:membrane"/>
    <property type="evidence" value="ECO:0007669"/>
    <property type="project" value="UniProtKB-SubCell"/>
</dbReference>
<feature type="transmembrane region" description="Helical" evidence="6">
    <location>
        <begin position="157"/>
        <end position="181"/>
    </location>
</feature>